<evidence type="ECO:0000313" key="2">
    <source>
        <dbReference type="EMBL" id="KAF2735788.1"/>
    </source>
</evidence>
<name>A0A9P4R2U6_9PLEO</name>
<accession>A0A9P4R2U6</accession>
<dbReference type="InterPro" id="IPR046341">
    <property type="entry name" value="SET_dom_sf"/>
</dbReference>
<feature type="domain" description="SET" evidence="1">
    <location>
        <begin position="128"/>
        <end position="274"/>
    </location>
</feature>
<dbReference type="OrthoDB" id="1028014at2759"/>
<keyword evidence="3" id="KW-1185">Reference proteome</keyword>
<dbReference type="Proteomes" id="UP000799444">
    <property type="component" value="Unassembled WGS sequence"/>
</dbReference>
<dbReference type="InterPro" id="IPR001214">
    <property type="entry name" value="SET_dom"/>
</dbReference>
<evidence type="ECO:0000259" key="1">
    <source>
        <dbReference type="PROSITE" id="PS50280"/>
    </source>
</evidence>
<dbReference type="AlphaFoldDB" id="A0A9P4R2U6"/>
<dbReference type="PANTHER" id="PTHR47332:SF6">
    <property type="entry name" value="SET DOMAIN-CONTAINING PROTEIN"/>
    <property type="match status" value="1"/>
</dbReference>
<gene>
    <name evidence="2" type="ORF">EJ04DRAFT_434374</name>
</gene>
<protein>
    <recommendedName>
        <fullName evidence="1">SET domain-containing protein</fullName>
    </recommendedName>
</protein>
<dbReference type="Gene3D" id="2.170.270.10">
    <property type="entry name" value="SET domain"/>
    <property type="match status" value="1"/>
</dbReference>
<dbReference type="CDD" id="cd20071">
    <property type="entry name" value="SET_SMYD"/>
    <property type="match status" value="1"/>
</dbReference>
<dbReference type="PANTHER" id="PTHR47332">
    <property type="entry name" value="SET DOMAIN-CONTAINING PROTEIN 5"/>
    <property type="match status" value="1"/>
</dbReference>
<comment type="caution">
    <text evidence="2">The sequence shown here is derived from an EMBL/GenBank/DDBJ whole genome shotgun (WGS) entry which is preliminary data.</text>
</comment>
<organism evidence="2 3">
    <name type="scientific">Polyplosphaeria fusca</name>
    <dbReference type="NCBI Taxonomy" id="682080"/>
    <lineage>
        <taxon>Eukaryota</taxon>
        <taxon>Fungi</taxon>
        <taxon>Dikarya</taxon>
        <taxon>Ascomycota</taxon>
        <taxon>Pezizomycotina</taxon>
        <taxon>Dothideomycetes</taxon>
        <taxon>Pleosporomycetidae</taxon>
        <taxon>Pleosporales</taxon>
        <taxon>Tetraplosphaeriaceae</taxon>
        <taxon>Polyplosphaeria</taxon>
    </lineage>
</organism>
<proteinExistence type="predicted"/>
<reference evidence="2" key="1">
    <citation type="journal article" date="2020" name="Stud. Mycol.">
        <title>101 Dothideomycetes genomes: a test case for predicting lifestyles and emergence of pathogens.</title>
        <authorList>
            <person name="Haridas S."/>
            <person name="Albert R."/>
            <person name="Binder M."/>
            <person name="Bloem J."/>
            <person name="Labutti K."/>
            <person name="Salamov A."/>
            <person name="Andreopoulos B."/>
            <person name="Baker S."/>
            <person name="Barry K."/>
            <person name="Bills G."/>
            <person name="Bluhm B."/>
            <person name="Cannon C."/>
            <person name="Castanera R."/>
            <person name="Culley D."/>
            <person name="Daum C."/>
            <person name="Ezra D."/>
            <person name="Gonzalez J."/>
            <person name="Henrissat B."/>
            <person name="Kuo A."/>
            <person name="Liang C."/>
            <person name="Lipzen A."/>
            <person name="Lutzoni F."/>
            <person name="Magnuson J."/>
            <person name="Mondo S."/>
            <person name="Nolan M."/>
            <person name="Ohm R."/>
            <person name="Pangilinan J."/>
            <person name="Park H.-J."/>
            <person name="Ramirez L."/>
            <person name="Alfaro M."/>
            <person name="Sun H."/>
            <person name="Tritt A."/>
            <person name="Yoshinaga Y."/>
            <person name="Zwiers L.-H."/>
            <person name="Turgeon B."/>
            <person name="Goodwin S."/>
            <person name="Spatafora J."/>
            <person name="Crous P."/>
            <person name="Grigoriev I."/>
        </authorList>
    </citation>
    <scope>NUCLEOTIDE SEQUENCE</scope>
    <source>
        <strain evidence="2">CBS 125425</strain>
    </source>
</reference>
<dbReference type="EMBL" id="ML996132">
    <property type="protein sequence ID" value="KAF2735788.1"/>
    <property type="molecule type" value="Genomic_DNA"/>
</dbReference>
<dbReference type="InterPro" id="IPR053185">
    <property type="entry name" value="SET_domain_protein"/>
</dbReference>
<dbReference type="Pfam" id="PF00856">
    <property type="entry name" value="SET"/>
    <property type="match status" value="1"/>
</dbReference>
<sequence length="440" mass="50468">MFLRVGIRWYTQHILFGWLALGYASSAHAESYWLGRSSQVWNPLAVRQVCRISRDGVSTSSFPLTHNPSCVRAPLPNGTDTIMEDFCVYTNSFFSNGRGISLITTPEVFSDMTAEVYYDEESRVNNEDHLYVERQTAGRGTGLFAQRSFIAGETYMVKTPVLLIARAALEVVPREDGTTLLRQAVNQLPVYTQELLMNLAKSKGSDEINDMVQTNSMRLDFAGVKYLGVIPEAARVNHVCRQNSYYRFHDFSMTLEVFAIRNVDEGEEFSFSYGLSDQPHDIRQQAIKANWEFTCKCALCNAPKADIEASDKRLARIAELKYMLPTEPNKGPHLIVALPELIDLMTEEGLIVDRPQYEEILAYAWNAYGDDQRAKEWAGRARMGWEIIAGKGSWEVKRMKNLEEHPKQHQSWNMWEEYWHEDDDHNDAGHDHDHDHDHHH</sequence>
<evidence type="ECO:0000313" key="3">
    <source>
        <dbReference type="Proteomes" id="UP000799444"/>
    </source>
</evidence>
<dbReference type="PROSITE" id="PS50280">
    <property type="entry name" value="SET"/>
    <property type="match status" value="1"/>
</dbReference>
<dbReference type="SUPFAM" id="SSF82199">
    <property type="entry name" value="SET domain"/>
    <property type="match status" value="1"/>
</dbReference>